<dbReference type="AlphaFoldDB" id="A0A4D6H9L5"/>
<dbReference type="OrthoDB" id="341687at2157"/>
<accession>A0A4D6H9L5</accession>
<organism evidence="1 2">
    <name type="scientific">Halapricum salinum</name>
    <dbReference type="NCBI Taxonomy" id="1457250"/>
    <lineage>
        <taxon>Archaea</taxon>
        <taxon>Methanobacteriati</taxon>
        <taxon>Methanobacteriota</taxon>
        <taxon>Stenosarchaea group</taxon>
        <taxon>Halobacteria</taxon>
        <taxon>Halobacteriales</taxon>
        <taxon>Haloarculaceae</taxon>
        <taxon>Halapricum</taxon>
    </lineage>
</organism>
<dbReference type="GeneID" id="39846734"/>
<keyword evidence="2" id="KW-1185">Reference proteome</keyword>
<dbReference type="EMBL" id="CP031310">
    <property type="protein sequence ID" value="QCC50201.1"/>
    <property type="molecule type" value="Genomic_DNA"/>
</dbReference>
<dbReference type="Proteomes" id="UP000296706">
    <property type="component" value="Chromosome"/>
</dbReference>
<proteinExistence type="predicted"/>
<dbReference type="Pfam" id="PF24336">
    <property type="entry name" value="DUF7504"/>
    <property type="match status" value="1"/>
</dbReference>
<name>A0A4D6H9L5_9EURY</name>
<dbReference type="KEGG" id="hsn:DV733_02675"/>
<dbReference type="RefSeq" id="WP_049993645.1">
    <property type="nucleotide sequence ID" value="NZ_CP031310.1"/>
</dbReference>
<evidence type="ECO:0000313" key="1">
    <source>
        <dbReference type="EMBL" id="QCC50201.1"/>
    </source>
</evidence>
<evidence type="ECO:0008006" key="3">
    <source>
        <dbReference type="Google" id="ProtNLM"/>
    </source>
</evidence>
<reference evidence="1 2" key="1">
    <citation type="journal article" date="2019" name="Nat. Commun.">
        <title>A new type of DNA phosphorothioation-based antiviral system in archaea.</title>
        <authorList>
            <person name="Xiong L."/>
            <person name="Liu S."/>
            <person name="Chen S."/>
            <person name="Xiao Y."/>
            <person name="Zhu B."/>
            <person name="Gao Y."/>
            <person name="Zhang Y."/>
            <person name="Chen B."/>
            <person name="Luo J."/>
            <person name="Deng Z."/>
            <person name="Chen X."/>
            <person name="Wang L."/>
            <person name="Chen S."/>
        </authorList>
    </citation>
    <scope>NUCLEOTIDE SEQUENCE [LARGE SCALE GENOMIC DNA]</scope>
    <source>
        <strain evidence="1 2">CBA1105</strain>
    </source>
</reference>
<gene>
    <name evidence="1" type="ORF">DV733_02675</name>
</gene>
<dbReference type="InterPro" id="IPR055927">
    <property type="entry name" value="DUF7504"/>
</dbReference>
<evidence type="ECO:0000313" key="2">
    <source>
        <dbReference type="Proteomes" id="UP000296706"/>
    </source>
</evidence>
<sequence>MPSHSDVQSTQSRRLRLDAGTQALVATDSLRPSLSLLPAAAYQQLLIVSPRTPATIERLVREAGGDVSTVGHLPLSATEHDYEGPMWTTESIDPSDLTGLSMQYNRALRALEDGHGWVLFDDFNTLLLYTDAERVVRFLGHVTQRTREAGVRSAITVVRDAMDDQTYASLQRAVDTEIDLR</sequence>
<protein>
    <recommendedName>
        <fullName evidence="3">DUF835 domain-containing protein</fullName>
    </recommendedName>
</protein>